<evidence type="ECO:0000313" key="4">
    <source>
        <dbReference type="Proteomes" id="UP001626550"/>
    </source>
</evidence>
<protein>
    <submittedName>
        <fullName evidence="3">Uncharacterized protein</fullName>
    </submittedName>
</protein>
<dbReference type="AlphaFoldDB" id="A0ABD2QJI4"/>
<keyword evidence="2" id="KW-0732">Signal</keyword>
<evidence type="ECO:0000256" key="1">
    <source>
        <dbReference type="SAM" id="MobiDB-lite"/>
    </source>
</evidence>
<comment type="caution">
    <text evidence="3">The sequence shown here is derived from an EMBL/GenBank/DDBJ whole genome shotgun (WGS) entry which is preliminary data.</text>
</comment>
<feature type="region of interest" description="Disordered" evidence="1">
    <location>
        <begin position="40"/>
        <end position="59"/>
    </location>
</feature>
<organism evidence="3 4">
    <name type="scientific">Cichlidogyrus casuarinus</name>
    <dbReference type="NCBI Taxonomy" id="1844966"/>
    <lineage>
        <taxon>Eukaryota</taxon>
        <taxon>Metazoa</taxon>
        <taxon>Spiralia</taxon>
        <taxon>Lophotrochozoa</taxon>
        <taxon>Platyhelminthes</taxon>
        <taxon>Monogenea</taxon>
        <taxon>Monopisthocotylea</taxon>
        <taxon>Dactylogyridea</taxon>
        <taxon>Ancyrocephalidae</taxon>
        <taxon>Cichlidogyrus</taxon>
    </lineage>
</organism>
<feature type="signal peptide" evidence="2">
    <location>
        <begin position="1"/>
        <end position="16"/>
    </location>
</feature>
<evidence type="ECO:0000256" key="2">
    <source>
        <dbReference type="SAM" id="SignalP"/>
    </source>
</evidence>
<sequence length="59" mass="6612">METLWMLLLFLVVAGASQHKSESTIMLQIGKQLAADSEIDKQNTHRRSFKEGAPAQLLE</sequence>
<evidence type="ECO:0000313" key="3">
    <source>
        <dbReference type="EMBL" id="KAL3319667.1"/>
    </source>
</evidence>
<reference evidence="3 4" key="1">
    <citation type="submission" date="2024-11" db="EMBL/GenBank/DDBJ databases">
        <title>Adaptive evolution of stress response genes in parasites aligns with host niche diversity.</title>
        <authorList>
            <person name="Hahn C."/>
            <person name="Resl P."/>
        </authorList>
    </citation>
    <scope>NUCLEOTIDE SEQUENCE [LARGE SCALE GENOMIC DNA]</scope>
    <source>
        <strain evidence="3">EGGRZ-B1_66</strain>
        <tissue evidence="3">Body</tissue>
    </source>
</reference>
<feature type="chain" id="PRO_5044809900" evidence="2">
    <location>
        <begin position="17"/>
        <end position="59"/>
    </location>
</feature>
<accession>A0ABD2QJI4</accession>
<dbReference type="Proteomes" id="UP001626550">
    <property type="component" value="Unassembled WGS sequence"/>
</dbReference>
<name>A0ABD2QJI4_9PLAT</name>
<gene>
    <name evidence="3" type="ORF">Ciccas_001655</name>
</gene>
<keyword evidence="4" id="KW-1185">Reference proteome</keyword>
<proteinExistence type="predicted"/>
<dbReference type="EMBL" id="JBJKFK010000112">
    <property type="protein sequence ID" value="KAL3319667.1"/>
    <property type="molecule type" value="Genomic_DNA"/>
</dbReference>